<evidence type="ECO:0000256" key="4">
    <source>
        <dbReference type="ARBA" id="ARBA00022605"/>
    </source>
</evidence>
<evidence type="ECO:0000256" key="7">
    <source>
        <dbReference type="ARBA" id="ARBA00049158"/>
    </source>
</evidence>
<dbReference type="PANTHER" id="PTHR21039:SF0">
    <property type="entry name" value="HISTIDINOL-PHOSPHATASE"/>
    <property type="match status" value="1"/>
</dbReference>
<keyword evidence="4 8" id="KW-0028">Amino-acid biosynthesis</keyword>
<dbReference type="EC" id="3.1.3.15" evidence="3 8"/>
<comment type="pathway">
    <text evidence="1 8">Amino-acid biosynthesis; L-histidine biosynthesis; L-histidine from 5-phospho-alpha-D-ribose 1-diphosphate: step 8/9.</text>
</comment>
<dbReference type="Gene3D" id="3.20.20.140">
    <property type="entry name" value="Metal-dependent hydrolases"/>
    <property type="match status" value="1"/>
</dbReference>
<dbReference type="GO" id="GO:0005737">
    <property type="term" value="C:cytoplasm"/>
    <property type="evidence" value="ECO:0007669"/>
    <property type="project" value="TreeGrafter"/>
</dbReference>
<keyword evidence="5 8" id="KW-0378">Hydrolase</keyword>
<gene>
    <name evidence="10" type="ORF">EV210_104267</name>
</gene>
<dbReference type="InterPro" id="IPR016195">
    <property type="entry name" value="Pol/histidinol_Pase-like"/>
</dbReference>
<dbReference type="OrthoDB" id="9775255at2"/>
<evidence type="ECO:0000256" key="1">
    <source>
        <dbReference type="ARBA" id="ARBA00004970"/>
    </source>
</evidence>
<protein>
    <recommendedName>
        <fullName evidence="3 8">Histidinol-phosphatase</fullName>
        <shortName evidence="8">HolPase</shortName>
        <ecNumber evidence="3 8">3.1.3.15</ecNumber>
    </recommendedName>
</protein>
<feature type="domain" description="PHP" evidence="9">
    <location>
        <begin position="4"/>
        <end position="188"/>
    </location>
</feature>
<organism evidence="10 11">
    <name type="scientific">Anaerospora hongkongensis</name>
    <dbReference type="NCBI Taxonomy" id="244830"/>
    <lineage>
        <taxon>Bacteria</taxon>
        <taxon>Bacillati</taxon>
        <taxon>Bacillota</taxon>
        <taxon>Negativicutes</taxon>
        <taxon>Selenomonadales</taxon>
        <taxon>Sporomusaceae</taxon>
        <taxon>Anaerospora</taxon>
    </lineage>
</organism>
<reference evidence="10 11" key="1">
    <citation type="submission" date="2019-03" db="EMBL/GenBank/DDBJ databases">
        <title>Genomic Encyclopedia of Type Strains, Phase IV (KMG-IV): sequencing the most valuable type-strain genomes for metagenomic binning, comparative biology and taxonomic classification.</title>
        <authorList>
            <person name="Goeker M."/>
        </authorList>
    </citation>
    <scope>NUCLEOTIDE SEQUENCE [LARGE SCALE GENOMIC DNA]</scope>
    <source>
        <strain evidence="10 11">DSM 15969</strain>
    </source>
</reference>
<dbReference type="GO" id="GO:0004401">
    <property type="term" value="F:histidinol-phosphatase activity"/>
    <property type="evidence" value="ECO:0007669"/>
    <property type="project" value="UniProtKB-UniRule"/>
</dbReference>
<accession>A0A4R1PZ92</accession>
<sequence length="258" mass="29755">MLFDTHMHTRFSTDSDMLLEDALARAQKLGIGITVTEHMDLAYPGEAEAFTFDIDSYFSAYDRYRSDSVLLGIELGMRSDCLADNCRIAQENTFDYIIGSIHVVDNVDIYCSEFYHQRSKQETYNLYFDAMIACLREYDFIHALGHIDYICRYAKYPDTEIYYHEFKERIDEVLTLAARRNIALEINTRRLDSRERIDTILPIYRRYAELGGKMVTIGSDAHRESEVGRRLDVGMAIAEQCGLSAVRFAKGKPLEIKG</sequence>
<evidence type="ECO:0000256" key="6">
    <source>
        <dbReference type="ARBA" id="ARBA00023102"/>
    </source>
</evidence>
<comment type="similarity">
    <text evidence="2 8">Belongs to the PHP hydrolase family. HisK subfamily.</text>
</comment>
<dbReference type="SUPFAM" id="SSF89550">
    <property type="entry name" value="PHP domain-like"/>
    <property type="match status" value="1"/>
</dbReference>
<dbReference type="AlphaFoldDB" id="A0A4R1PZ92"/>
<evidence type="ECO:0000313" key="11">
    <source>
        <dbReference type="Proteomes" id="UP000295063"/>
    </source>
</evidence>
<dbReference type="RefSeq" id="WP_132078050.1">
    <property type="nucleotide sequence ID" value="NZ_SLUI01000004.1"/>
</dbReference>
<dbReference type="UniPathway" id="UPA00031">
    <property type="reaction ID" value="UER00013"/>
</dbReference>
<keyword evidence="6 8" id="KW-0368">Histidine biosynthesis</keyword>
<keyword evidence="11" id="KW-1185">Reference proteome</keyword>
<dbReference type="InterPro" id="IPR004013">
    <property type="entry name" value="PHP_dom"/>
</dbReference>
<dbReference type="InterPro" id="IPR010140">
    <property type="entry name" value="Histidinol_P_phosphatase_HisJ"/>
</dbReference>
<dbReference type="NCBIfam" id="NF004086">
    <property type="entry name" value="PRK05588.1"/>
    <property type="match status" value="1"/>
</dbReference>
<name>A0A4R1PZ92_9FIRM</name>
<comment type="caution">
    <text evidence="10">The sequence shown here is derived from an EMBL/GenBank/DDBJ whole genome shotgun (WGS) entry which is preliminary data.</text>
</comment>
<dbReference type="Proteomes" id="UP000295063">
    <property type="component" value="Unassembled WGS sequence"/>
</dbReference>
<dbReference type="NCBIfam" id="TIGR01856">
    <property type="entry name" value="hisJ_fam"/>
    <property type="match status" value="1"/>
</dbReference>
<evidence type="ECO:0000256" key="5">
    <source>
        <dbReference type="ARBA" id="ARBA00022801"/>
    </source>
</evidence>
<evidence type="ECO:0000259" key="9">
    <source>
        <dbReference type="Pfam" id="PF02811"/>
    </source>
</evidence>
<evidence type="ECO:0000256" key="8">
    <source>
        <dbReference type="RuleBase" id="RU366003"/>
    </source>
</evidence>
<evidence type="ECO:0000313" key="10">
    <source>
        <dbReference type="EMBL" id="TCL38283.1"/>
    </source>
</evidence>
<dbReference type="Pfam" id="PF02811">
    <property type="entry name" value="PHP"/>
    <property type="match status" value="1"/>
</dbReference>
<dbReference type="EMBL" id="SLUI01000004">
    <property type="protein sequence ID" value="TCL38283.1"/>
    <property type="molecule type" value="Genomic_DNA"/>
</dbReference>
<proteinExistence type="inferred from homology"/>
<comment type="catalytic activity">
    <reaction evidence="7 8">
        <text>L-histidinol phosphate + H2O = L-histidinol + phosphate</text>
        <dbReference type="Rhea" id="RHEA:14465"/>
        <dbReference type="ChEBI" id="CHEBI:15377"/>
        <dbReference type="ChEBI" id="CHEBI:43474"/>
        <dbReference type="ChEBI" id="CHEBI:57699"/>
        <dbReference type="ChEBI" id="CHEBI:57980"/>
        <dbReference type="EC" id="3.1.3.15"/>
    </reaction>
</comment>
<evidence type="ECO:0000256" key="2">
    <source>
        <dbReference type="ARBA" id="ARBA00009152"/>
    </source>
</evidence>
<dbReference type="GO" id="GO:0000105">
    <property type="term" value="P:L-histidine biosynthetic process"/>
    <property type="evidence" value="ECO:0007669"/>
    <property type="project" value="UniProtKB-UniRule"/>
</dbReference>
<dbReference type="PANTHER" id="PTHR21039">
    <property type="entry name" value="HISTIDINOL PHOSPHATASE-RELATED"/>
    <property type="match status" value="1"/>
</dbReference>
<evidence type="ECO:0000256" key="3">
    <source>
        <dbReference type="ARBA" id="ARBA00013085"/>
    </source>
</evidence>